<proteinExistence type="predicted"/>
<keyword evidence="2" id="KW-1185">Reference proteome</keyword>
<dbReference type="SUPFAM" id="SSF100950">
    <property type="entry name" value="NagB/RpiA/CoA transferase-like"/>
    <property type="match status" value="1"/>
</dbReference>
<dbReference type="STRING" id="1600.LBAT_0281"/>
<dbReference type="PANTHER" id="PTHR43293">
    <property type="entry name" value="ACETATE COA-TRANSFERASE YDIF"/>
    <property type="match status" value="1"/>
</dbReference>
<dbReference type="GO" id="GO:0016740">
    <property type="term" value="F:transferase activity"/>
    <property type="evidence" value="ECO:0007669"/>
    <property type="project" value="UniProtKB-KW"/>
</dbReference>
<keyword evidence="1" id="KW-0808">Transferase</keyword>
<dbReference type="PANTHER" id="PTHR43293:SF1">
    <property type="entry name" value="ACETATE COA-TRANSFERASE YDIF"/>
    <property type="match status" value="1"/>
</dbReference>
<name>A0A0D6A2D6_9LACO</name>
<dbReference type="Gene3D" id="3.40.1080.10">
    <property type="entry name" value="Glutaconate Coenzyme A-transferase"/>
    <property type="match status" value="1"/>
</dbReference>
<dbReference type="Proteomes" id="UP000035709">
    <property type="component" value="Chromosome"/>
</dbReference>
<protein>
    <submittedName>
        <fullName evidence="1">3-oxoacid CoA-transferase</fullName>
    </submittedName>
</protein>
<dbReference type="EMBL" id="AP014808">
    <property type="protein sequence ID" value="BAQ56670.1"/>
    <property type="molecule type" value="Genomic_DNA"/>
</dbReference>
<accession>A0A0D6A2D6</accession>
<dbReference type="AlphaFoldDB" id="A0A0D6A2D6"/>
<gene>
    <name evidence="1" type="ORF">LBAT_0281</name>
</gene>
<dbReference type="PATRIC" id="fig|1600.4.peg.287"/>
<sequence>MFDFYNGGGLDATYLGLAEADEQGNLNVSKFGTKIAGTGGFVDITQYTPKIVFTGTFTAAGLKEEIKDGKLHIIQEGKVKKFVKHVQQITFSGKVAYDSNQEVWYVTERAVFRLVKDGLELVEIAPGVDLQKDILDQMGFKPIISKDLKEMDPRIFQEPVMNIKNDR</sequence>
<organism evidence="1 2">
    <name type="scientific">Lactobacillus acetotolerans</name>
    <dbReference type="NCBI Taxonomy" id="1600"/>
    <lineage>
        <taxon>Bacteria</taxon>
        <taxon>Bacillati</taxon>
        <taxon>Bacillota</taxon>
        <taxon>Bacilli</taxon>
        <taxon>Lactobacillales</taxon>
        <taxon>Lactobacillaceae</taxon>
        <taxon>Lactobacillus</taxon>
    </lineage>
</organism>
<dbReference type="InterPro" id="IPR037171">
    <property type="entry name" value="NagB/RpiA_transferase-like"/>
</dbReference>
<evidence type="ECO:0000313" key="1">
    <source>
        <dbReference type="EMBL" id="BAQ56670.1"/>
    </source>
</evidence>
<dbReference type="KEGG" id="lae:LBAT_0281"/>
<reference evidence="1 2" key="1">
    <citation type="submission" date="2015-03" db="EMBL/GenBank/DDBJ databases">
        <title>Complete genome sequence of Lactobacillus acetotolerans NBRC 13120.</title>
        <authorList>
            <person name="Toh H."/>
            <person name="Morita H."/>
            <person name="Fujita N."/>
        </authorList>
    </citation>
    <scope>NUCLEOTIDE SEQUENCE [LARGE SCALE GENOMIC DNA]</scope>
    <source>
        <strain evidence="1 2">NBRC 13120</strain>
    </source>
</reference>
<evidence type="ECO:0000313" key="2">
    <source>
        <dbReference type="Proteomes" id="UP000035709"/>
    </source>
</evidence>